<keyword evidence="2" id="KW-1185">Reference proteome</keyword>
<evidence type="ECO:0000313" key="1">
    <source>
        <dbReference type="EMBL" id="KAK8013556.1"/>
    </source>
</evidence>
<comment type="caution">
    <text evidence="1">The sequence shown here is derived from an EMBL/GenBank/DDBJ whole genome shotgun (WGS) entry which is preliminary data.</text>
</comment>
<reference evidence="1 2" key="1">
    <citation type="submission" date="2023-01" db="EMBL/GenBank/DDBJ databases">
        <title>Analysis of 21 Apiospora genomes using comparative genomics revels a genus with tremendous synthesis potential of carbohydrate active enzymes and secondary metabolites.</title>
        <authorList>
            <person name="Sorensen T."/>
        </authorList>
    </citation>
    <scope>NUCLEOTIDE SEQUENCE [LARGE SCALE GENOMIC DNA]</scope>
    <source>
        <strain evidence="1 2">CBS 20057</strain>
    </source>
</reference>
<dbReference type="CDD" id="cd12148">
    <property type="entry name" value="fungal_TF_MHR"/>
    <property type="match status" value="1"/>
</dbReference>
<gene>
    <name evidence="1" type="ORF">PG991_009149</name>
</gene>
<organism evidence="1 2">
    <name type="scientific">Apiospora marii</name>
    <dbReference type="NCBI Taxonomy" id="335849"/>
    <lineage>
        <taxon>Eukaryota</taxon>
        <taxon>Fungi</taxon>
        <taxon>Dikarya</taxon>
        <taxon>Ascomycota</taxon>
        <taxon>Pezizomycotina</taxon>
        <taxon>Sordariomycetes</taxon>
        <taxon>Xylariomycetidae</taxon>
        <taxon>Amphisphaeriales</taxon>
        <taxon>Apiosporaceae</taxon>
        <taxon>Apiospora</taxon>
    </lineage>
</organism>
<evidence type="ECO:0000313" key="2">
    <source>
        <dbReference type="Proteomes" id="UP001396898"/>
    </source>
</evidence>
<sequence length="389" mass="43751">MKFIPIKPASSPHRIVEKPLQNRRELVVKACNTCRMRKSKVNKPLQSSKRIVARTELRLVFWRPTDVDDKEEKGKKFEILSAFAEKLKVLSSQEAGQLLHKWRSSDGKIESLPKLLDVPTEPESVPASVSGPQVLTSREQTAFFVDAFFSTNDQLFHVFSRDQVEKYIHLCYDEDSQKQTADACCLSAVAAVGSQYRHEVVDKQLQPRRTFYDLARDHFESARDIQPSDAIKVSTMLCLYNITSSADEAARYAEKGLELYRKHTTALANDSPEMAELRRPWRALELANGTDAWEDAKMGVTHCLGVLEACSQLDPVAAQSYSQLSSTSRILDELRRRSNLMSFPAAEALTRPISAAMLSMLEIPNPPAPNYLRSLIELLGSVCDAYVKA</sequence>
<dbReference type="EMBL" id="JAQQWI010000013">
    <property type="protein sequence ID" value="KAK8013556.1"/>
    <property type="molecule type" value="Genomic_DNA"/>
</dbReference>
<protein>
    <submittedName>
        <fullName evidence="1">Uncharacterized protein</fullName>
    </submittedName>
</protein>
<accession>A0ABR1RJX1</accession>
<dbReference type="Proteomes" id="UP001396898">
    <property type="component" value="Unassembled WGS sequence"/>
</dbReference>
<name>A0ABR1RJX1_9PEZI</name>
<proteinExistence type="predicted"/>